<keyword evidence="4" id="KW-1185">Reference proteome</keyword>
<feature type="signal peptide" evidence="2">
    <location>
        <begin position="1"/>
        <end position="18"/>
    </location>
</feature>
<gene>
    <name evidence="3" type="ORF">BJ684DRAFT_18402</name>
</gene>
<feature type="chain" id="PRO_5020200004" evidence="2">
    <location>
        <begin position="19"/>
        <end position="206"/>
    </location>
</feature>
<evidence type="ECO:0000256" key="1">
    <source>
        <dbReference type="SAM" id="MobiDB-lite"/>
    </source>
</evidence>
<accession>A0A4P9Y7X4</accession>
<protein>
    <submittedName>
        <fullName evidence="3">Uncharacterized protein</fullName>
    </submittedName>
</protein>
<feature type="compositionally biased region" description="Polar residues" evidence="1">
    <location>
        <begin position="121"/>
        <end position="130"/>
    </location>
</feature>
<sequence>MIHSPIFVLPLIVATAMAVGNGNTPSTRSDVYGAAYGDHTYGATPYGESSHENASYGESAHDDDDHEDSGYGEAPKGNANNYGETYKGDSNNYNEHQGDGPYPGRPDNAHSAHGPGENDRQTTFTSTPPESANGMVPSPWPPRPFGPGNGTNSSDLKTGQGVNQTASPSGNKTARSNGNRDAIFHTSPSMLGCGLVGTLLVSVLIH</sequence>
<evidence type="ECO:0000313" key="4">
    <source>
        <dbReference type="Proteomes" id="UP000267251"/>
    </source>
</evidence>
<dbReference type="EMBL" id="KZ987745">
    <property type="protein sequence ID" value="RKP15257.1"/>
    <property type="molecule type" value="Genomic_DNA"/>
</dbReference>
<organism evidence="3 4">
    <name type="scientific">Piptocephalis cylindrospora</name>
    <dbReference type="NCBI Taxonomy" id="1907219"/>
    <lineage>
        <taxon>Eukaryota</taxon>
        <taxon>Fungi</taxon>
        <taxon>Fungi incertae sedis</taxon>
        <taxon>Zoopagomycota</taxon>
        <taxon>Zoopagomycotina</taxon>
        <taxon>Zoopagomycetes</taxon>
        <taxon>Zoopagales</taxon>
        <taxon>Piptocephalidaceae</taxon>
        <taxon>Piptocephalis</taxon>
    </lineage>
</organism>
<feature type="region of interest" description="Disordered" evidence="1">
    <location>
        <begin position="43"/>
        <end position="181"/>
    </location>
</feature>
<evidence type="ECO:0000313" key="3">
    <source>
        <dbReference type="EMBL" id="RKP15257.1"/>
    </source>
</evidence>
<proteinExistence type="predicted"/>
<name>A0A4P9Y7X4_9FUNG</name>
<feature type="compositionally biased region" description="Polar residues" evidence="1">
    <location>
        <begin position="151"/>
        <end position="179"/>
    </location>
</feature>
<dbReference type="AlphaFoldDB" id="A0A4P9Y7X4"/>
<feature type="compositionally biased region" description="Polar residues" evidence="1">
    <location>
        <begin position="78"/>
        <end position="95"/>
    </location>
</feature>
<dbReference type="Proteomes" id="UP000267251">
    <property type="component" value="Unassembled WGS sequence"/>
</dbReference>
<dbReference type="OrthoDB" id="10663492at2759"/>
<keyword evidence="2" id="KW-0732">Signal</keyword>
<reference evidence="4" key="1">
    <citation type="journal article" date="2018" name="Nat. Microbiol.">
        <title>Leveraging single-cell genomics to expand the fungal tree of life.</title>
        <authorList>
            <person name="Ahrendt S.R."/>
            <person name="Quandt C.A."/>
            <person name="Ciobanu D."/>
            <person name="Clum A."/>
            <person name="Salamov A."/>
            <person name="Andreopoulos B."/>
            <person name="Cheng J.F."/>
            <person name="Woyke T."/>
            <person name="Pelin A."/>
            <person name="Henrissat B."/>
            <person name="Reynolds N.K."/>
            <person name="Benny G.L."/>
            <person name="Smith M.E."/>
            <person name="James T.Y."/>
            <person name="Grigoriev I.V."/>
        </authorList>
    </citation>
    <scope>NUCLEOTIDE SEQUENCE [LARGE SCALE GENOMIC DNA]</scope>
</reference>
<evidence type="ECO:0000256" key="2">
    <source>
        <dbReference type="SAM" id="SignalP"/>
    </source>
</evidence>